<keyword evidence="3" id="KW-1185">Reference proteome</keyword>
<gene>
    <name evidence="2" type="ORF">NATSA_09545</name>
</gene>
<comment type="caution">
    <text evidence="2">The sequence shown here is derived from an EMBL/GenBank/DDBJ whole genome shotgun (WGS) entry which is preliminary data.</text>
</comment>
<name>A0A8J7UV00_9BACT</name>
<dbReference type="EMBL" id="JAFIDN010000007">
    <property type="protein sequence ID" value="MBP3192905.1"/>
    <property type="molecule type" value="Genomic_DNA"/>
</dbReference>
<dbReference type="Proteomes" id="UP000673975">
    <property type="component" value="Unassembled WGS sequence"/>
</dbReference>
<evidence type="ECO:0000259" key="1">
    <source>
        <dbReference type="Pfam" id="PF14294"/>
    </source>
</evidence>
<dbReference type="AlphaFoldDB" id="A0A8J7UV00"/>
<protein>
    <submittedName>
        <fullName evidence="2">DUF4372 domain-containing protein</fullName>
    </submittedName>
</protein>
<organism evidence="2 3">
    <name type="scientific">Natronogracilivirga saccharolytica</name>
    <dbReference type="NCBI Taxonomy" id="2812953"/>
    <lineage>
        <taxon>Bacteria</taxon>
        <taxon>Pseudomonadati</taxon>
        <taxon>Balneolota</taxon>
        <taxon>Balneolia</taxon>
        <taxon>Balneolales</taxon>
        <taxon>Cyclonatronaceae</taxon>
        <taxon>Natronogracilivirga</taxon>
    </lineage>
</organism>
<reference evidence="2" key="1">
    <citation type="submission" date="2021-02" db="EMBL/GenBank/DDBJ databases">
        <title>Natronogracilivirga saccharolytica gen. nov. sp. nov. a new anaerobic, haloalkiliphilic carbohydrate-fermenting bacterium from soda lake and proposing of Cyclonatronumiaceae fam. nov. in the phylum Balneolaeota.</title>
        <authorList>
            <person name="Zhilina T.N."/>
            <person name="Sorokin D.Y."/>
            <person name="Zavarzina D.G."/>
            <person name="Toshchakov S.V."/>
            <person name="Kublanov I.V."/>
        </authorList>
    </citation>
    <scope>NUCLEOTIDE SEQUENCE</scope>
    <source>
        <strain evidence="2">Z-1702</strain>
    </source>
</reference>
<evidence type="ECO:0000313" key="3">
    <source>
        <dbReference type="Proteomes" id="UP000673975"/>
    </source>
</evidence>
<dbReference type="InterPro" id="IPR025399">
    <property type="entry name" value="DUF4372"/>
</dbReference>
<accession>A0A8J7UV00</accession>
<sequence length="64" mass="7611">MDVVPKYEFRKIVEQYKGDYRAQKLTCRDQFLCMCFGQLTFRDSLEWTPKTGHPVKHICLRVGV</sequence>
<evidence type="ECO:0000313" key="2">
    <source>
        <dbReference type="EMBL" id="MBP3192905.1"/>
    </source>
</evidence>
<dbReference type="Pfam" id="PF14294">
    <property type="entry name" value="DUF4372"/>
    <property type="match status" value="1"/>
</dbReference>
<proteinExistence type="predicted"/>
<feature type="domain" description="DUF4372" evidence="1">
    <location>
        <begin position="1"/>
        <end position="45"/>
    </location>
</feature>